<dbReference type="HOGENOM" id="CLU_164851_6_0_7"/>
<keyword evidence="5" id="KW-0378">Hydrolase</keyword>
<accession>W4LTC2</accession>
<name>W4LTC2_ENTF1</name>
<keyword evidence="2" id="KW-1277">Toxin-antitoxin system</keyword>
<evidence type="ECO:0000313" key="8">
    <source>
        <dbReference type="EMBL" id="ETX01120.1"/>
    </source>
</evidence>
<evidence type="ECO:0000256" key="3">
    <source>
        <dbReference type="ARBA" id="ARBA00022722"/>
    </source>
</evidence>
<organism evidence="8 9">
    <name type="scientific">Entotheonella factor</name>
    <dbReference type="NCBI Taxonomy" id="1429438"/>
    <lineage>
        <taxon>Bacteria</taxon>
        <taxon>Pseudomonadati</taxon>
        <taxon>Nitrospinota/Tectimicrobiota group</taxon>
        <taxon>Candidatus Tectimicrobiota</taxon>
        <taxon>Candidatus Entotheonellia</taxon>
        <taxon>Candidatus Entotheonellales</taxon>
        <taxon>Candidatus Entotheonellaceae</taxon>
        <taxon>Candidatus Entotheonella</taxon>
    </lineage>
</organism>
<proteinExistence type="inferred from homology"/>
<dbReference type="GO" id="GO:0004519">
    <property type="term" value="F:endonuclease activity"/>
    <property type="evidence" value="ECO:0007669"/>
    <property type="project" value="UniProtKB-KW"/>
</dbReference>
<evidence type="ECO:0000313" key="9">
    <source>
        <dbReference type="Proteomes" id="UP000019141"/>
    </source>
</evidence>
<sequence>MVRFLESQGFTVVRVRGSHHVMARDAQRTSVPVHGNRVLKIGTLRGILRDIDMSPDEFERLWDESE</sequence>
<evidence type="ECO:0000256" key="1">
    <source>
        <dbReference type="ARBA" id="ARBA00006620"/>
    </source>
</evidence>
<dbReference type="AlphaFoldDB" id="W4LTC2"/>
<dbReference type="Proteomes" id="UP000019141">
    <property type="component" value="Unassembled WGS sequence"/>
</dbReference>
<reference evidence="8 9" key="1">
    <citation type="journal article" date="2014" name="Nature">
        <title>An environmental bacterial taxon with a large and distinct metabolic repertoire.</title>
        <authorList>
            <person name="Wilson M.C."/>
            <person name="Mori T."/>
            <person name="Ruckert C."/>
            <person name="Uria A.R."/>
            <person name="Helf M.J."/>
            <person name="Takada K."/>
            <person name="Gernert C."/>
            <person name="Steffens U.A."/>
            <person name="Heycke N."/>
            <person name="Schmitt S."/>
            <person name="Rinke C."/>
            <person name="Helfrich E.J."/>
            <person name="Brachmann A.O."/>
            <person name="Gurgui C."/>
            <person name="Wakimoto T."/>
            <person name="Kracht M."/>
            <person name="Crusemann M."/>
            <person name="Hentschel U."/>
            <person name="Abe I."/>
            <person name="Matsunaga S."/>
            <person name="Kalinowski J."/>
            <person name="Takeyama H."/>
            <person name="Piel J."/>
        </authorList>
    </citation>
    <scope>NUCLEOTIDE SEQUENCE [LARGE SCALE GENOMIC DNA]</scope>
    <source>
        <strain evidence="9">TSY1</strain>
    </source>
</reference>
<dbReference type="Pfam" id="PF07927">
    <property type="entry name" value="HicA_toxin"/>
    <property type="match status" value="1"/>
</dbReference>
<evidence type="ECO:0000256" key="2">
    <source>
        <dbReference type="ARBA" id="ARBA00022649"/>
    </source>
</evidence>
<dbReference type="EMBL" id="AZHW01000269">
    <property type="protein sequence ID" value="ETX01120.1"/>
    <property type="molecule type" value="Genomic_DNA"/>
</dbReference>
<dbReference type="Gene3D" id="3.30.920.30">
    <property type="entry name" value="Hypothetical protein"/>
    <property type="match status" value="1"/>
</dbReference>
<comment type="similarity">
    <text evidence="1">Belongs to the HicA mRNA interferase family.</text>
</comment>
<evidence type="ECO:0000256" key="5">
    <source>
        <dbReference type="ARBA" id="ARBA00022801"/>
    </source>
</evidence>
<comment type="caution">
    <text evidence="8">The sequence shown here is derived from an EMBL/GenBank/DDBJ whole genome shotgun (WGS) entry which is preliminary data.</text>
</comment>
<gene>
    <name evidence="8" type="ORF">ETSY1_08635</name>
</gene>
<evidence type="ECO:0000256" key="4">
    <source>
        <dbReference type="ARBA" id="ARBA00022759"/>
    </source>
</evidence>
<dbReference type="GO" id="GO:0016787">
    <property type="term" value="F:hydrolase activity"/>
    <property type="evidence" value="ECO:0007669"/>
    <property type="project" value="UniProtKB-KW"/>
</dbReference>
<dbReference type="InterPro" id="IPR012933">
    <property type="entry name" value="HicA_mRNA_interferase"/>
</dbReference>
<dbReference type="GO" id="GO:0003729">
    <property type="term" value="F:mRNA binding"/>
    <property type="evidence" value="ECO:0007669"/>
    <property type="project" value="InterPro"/>
</dbReference>
<dbReference type="SUPFAM" id="SSF54786">
    <property type="entry name" value="YcfA/nrd intein domain"/>
    <property type="match status" value="1"/>
</dbReference>
<protein>
    <recommendedName>
        <fullName evidence="10">Type II toxin-antitoxin system HicA family toxin</fullName>
    </recommendedName>
</protein>
<dbReference type="InterPro" id="IPR038570">
    <property type="entry name" value="HicA_sf"/>
</dbReference>
<keyword evidence="9" id="KW-1185">Reference proteome</keyword>
<evidence type="ECO:0000256" key="6">
    <source>
        <dbReference type="ARBA" id="ARBA00022884"/>
    </source>
</evidence>
<evidence type="ECO:0000256" key="7">
    <source>
        <dbReference type="ARBA" id="ARBA00023016"/>
    </source>
</evidence>
<keyword evidence="7" id="KW-0346">Stress response</keyword>
<keyword evidence="4" id="KW-0255">Endonuclease</keyword>
<evidence type="ECO:0008006" key="10">
    <source>
        <dbReference type="Google" id="ProtNLM"/>
    </source>
</evidence>
<keyword evidence="3" id="KW-0540">Nuclease</keyword>
<keyword evidence="6" id="KW-0694">RNA-binding</keyword>